<evidence type="ECO:0000313" key="3">
    <source>
        <dbReference type="Proteomes" id="UP001174050"/>
    </source>
</evidence>
<sequence length="329" mass="34732">MAQHDHGELPGRQAGDRLVQAAAGLHELELVLRLTQGSGYRAIDHEGRFTAFLLQAGLDVAVQYGERELLQVSFLQQLVPAGEDLQEDLVDHVFRRAPAAEVDFAVRVEELLMAQVEGLEVQGQVQLLVGHGPAAGAVLGRTVSVDVAISHTALRVTSITAFVLIVEGGDAGVGRGQLARTRAPLALRNHPVDFGAAALTPTPRKIAVGSRTGTQREYGVRSHVGHKAGDLAQRPPMCRPPTRRPCMKGQMSHRSCSTTTTGRSAAVTYDSASSRSGTPLTPPPGADGRDPVLCPASVQAAGPAGAPIRAMLGVSCVPYADESWRRPAP</sequence>
<evidence type="ECO:0000313" key="2">
    <source>
        <dbReference type="EMBL" id="MDN3294924.1"/>
    </source>
</evidence>
<gene>
    <name evidence="2" type="ORF">QWM81_12850</name>
</gene>
<evidence type="ECO:0000256" key="1">
    <source>
        <dbReference type="SAM" id="MobiDB-lite"/>
    </source>
</evidence>
<proteinExistence type="predicted"/>
<name>A0ABT7Z5Z8_9ACTN</name>
<feature type="compositionally biased region" description="Polar residues" evidence="1">
    <location>
        <begin position="252"/>
        <end position="263"/>
    </location>
</feature>
<keyword evidence="3" id="KW-1185">Reference proteome</keyword>
<dbReference type="RefSeq" id="WP_290111961.1">
    <property type="nucleotide sequence ID" value="NZ_JAUEPL010000015.1"/>
</dbReference>
<dbReference type="Proteomes" id="UP001174050">
    <property type="component" value="Unassembled WGS sequence"/>
</dbReference>
<dbReference type="EMBL" id="JAUEPL010000015">
    <property type="protein sequence ID" value="MDN3294924.1"/>
    <property type="molecule type" value="Genomic_DNA"/>
</dbReference>
<comment type="caution">
    <text evidence="2">The sequence shown here is derived from an EMBL/GenBank/DDBJ whole genome shotgun (WGS) entry which is preliminary data.</text>
</comment>
<feature type="region of interest" description="Disordered" evidence="1">
    <location>
        <begin position="228"/>
        <end position="292"/>
    </location>
</feature>
<accession>A0ABT7Z5Z8</accession>
<reference evidence="2" key="1">
    <citation type="submission" date="2023-06" db="EMBL/GenBank/DDBJ databases">
        <title>WGS-Sequencing of Streptomyces ficellus isolate 21 collected from sand in Gara Djebilet Iron Mine in Algeria.</title>
        <authorList>
            <person name="Zegers G.P."/>
            <person name="Gomez A."/>
            <person name="Gueddou A."/>
            <person name="Zahara A.F."/>
            <person name="Worth M."/>
            <person name="Sevigny J.L."/>
            <person name="Tisa L."/>
        </authorList>
    </citation>
    <scope>NUCLEOTIDE SEQUENCE</scope>
    <source>
        <strain evidence="2">AS11</strain>
    </source>
</reference>
<organism evidence="2 3">
    <name type="scientific">Streptomyces ficellus</name>
    <dbReference type="NCBI Taxonomy" id="1977088"/>
    <lineage>
        <taxon>Bacteria</taxon>
        <taxon>Bacillati</taxon>
        <taxon>Actinomycetota</taxon>
        <taxon>Actinomycetes</taxon>
        <taxon>Kitasatosporales</taxon>
        <taxon>Streptomycetaceae</taxon>
        <taxon>Streptomyces</taxon>
    </lineage>
</organism>
<protein>
    <submittedName>
        <fullName evidence="2">Uncharacterized protein</fullName>
    </submittedName>
</protein>
<feature type="compositionally biased region" description="Polar residues" evidence="1">
    <location>
        <begin position="270"/>
        <end position="279"/>
    </location>
</feature>